<keyword evidence="1" id="KW-0812">Transmembrane</keyword>
<keyword evidence="4" id="KW-1185">Reference proteome</keyword>
<keyword evidence="1" id="KW-1133">Transmembrane helix</keyword>
<dbReference type="PANTHER" id="PTHR34203">
    <property type="entry name" value="METHYLTRANSFERASE, FKBM FAMILY PROTEIN"/>
    <property type="match status" value="1"/>
</dbReference>
<protein>
    <recommendedName>
        <fullName evidence="2">Methyltransferase FkbM domain-containing protein</fullName>
    </recommendedName>
</protein>
<evidence type="ECO:0000256" key="1">
    <source>
        <dbReference type="SAM" id="Phobius"/>
    </source>
</evidence>
<feature type="domain" description="Methyltransferase FkbM" evidence="2">
    <location>
        <begin position="127"/>
        <end position="301"/>
    </location>
</feature>
<dbReference type="InterPro" id="IPR029063">
    <property type="entry name" value="SAM-dependent_MTases_sf"/>
</dbReference>
<dbReference type="SUPFAM" id="SSF53335">
    <property type="entry name" value="S-adenosyl-L-methionine-dependent methyltransferases"/>
    <property type="match status" value="2"/>
</dbReference>
<dbReference type="Gene3D" id="3.40.50.150">
    <property type="entry name" value="Vaccinia Virus protein VP39"/>
    <property type="match status" value="2"/>
</dbReference>
<evidence type="ECO:0000259" key="2">
    <source>
        <dbReference type="Pfam" id="PF05050"/>
    </source>
</evidence>
<dbReference type="PANTHER" id="PTHR34203:SF13">
    <property type="entry name" value="EXPRESSED PROTEIN"/>
    <property type="match status" value="1"/>
</dbReference>
<dbReference type="Proteomes" id="UP001054902">
    <property type="component" value="Unassembled WGS sequence"/>
</dbReference>
<reference evidence="3 4" key="1">
    <citation type="journal article" date="2021" name="Sci. Rep.">
        <title>The genome of the diatom Chaetoceros tenuissimus carries an ancient integrated fragment of an extant virus.</title>
        <authorList>
            <person name="Hongo Y."/>
            <person name="Kimura K."/>
            <person name="Takaki Y."/>
            <person name="Yoshida Y."/>
            <person name="Baba S."/>
            <person name="Kobayashi G."/>
            <person name="Nagasaki K."/>
            <person name="Hano T."/>
            <person name="Tomaru Y."/>
        </authorList>
    </citation>
    <scope>NUCLEOTIDE SEQUENCE [LARGE SCALE GENOMIC DNA]</scope>
    <source>
        <strain evidence="3 4">NIES-3715</strain>
    </source>
</reference>
<dbReference type="InterPro" id="IPR052514">
    <property type="entry name" value="SAM-dependent_MTase"/>
</dbReference>
<evidence type="ECO:0000313" key="3">
    <source>
        <dbReference type="EMBL" id="GFH52679.1"/>
    </source>
</evidence>
<feature type="transmembrane region" description="Helical" evidence="1">
    <location>
        <begin position="16"/>
        <end position="36"/>
    </location>
</feature>
<dbReference type="EMBL" id="BLLK01000045">
    <property type="protein sequence ID" value="GFH52679.1"/>
    <property type="molecule type" value="Genomic_DNA"/>
</dbReference>
<name>A0AAD3CY14_9STRA</name>
<organism evidence="3 4">
    <name type="scientific">Chaetoceros tenuissimus</name>
    <dbReference type="NCBI Taxonomy" id="426638"/>
    <lineage>
        <taxon>Eukaryota</taxon>
        <taxon>Sar</taxon>
        <taxon>Stramenopiles</taxon>
        <taxon>Ochrophyta</taxon>
        <taxon>Bacillariophyta</taxon>
        <taxon>Coscinodiscophyceae</taxon>
        <taxon>Chaetocerotophycidae</taxon>
        <taxon>Chaetocerotales</taxon>
        <taxon>Chaetocerotaceae</taxon>
        <taxon>Chaetoceros</taxon>
    </lineage>
</organism>
<proteinExistence type="predicted"/>
<dbReference type="Pfam" id="PF05050">
    <property type="entry name" value="Methyltransf_21"/>
    <property type="match status" value="2"/>
</dbReference>
<dbReference type="AlphaFoldDB" id="A0AAD3CY14"/>
<feature type="domain" description="Methyltransferase FkbM" evidence="2">
    <location>
        <begin position="451"/>
        <end position="626"/>
    </location>
</feature>
<gene>
    <name evidence="3" type="ORF">CTEN210_09155</name>
</gene>
<evidence type="ECO:0000313" key="4">
    <source>
        <dbReference type="Proteomes" id="UP001054902"/>
    </source>
</evidence>
<keyword evidence="1" id="KW-0472">Membrane</keyword>
<dbReference type="InterPro" id="IPR006342">
    <property type="entry name" value="FkbM_mtfrase"/>
</dbReference>
<dbReference type="NCBIfam" id="TIGR01444">
    <property type="entry name" value="fkbM_fam"/>
    <property type="match status" value="2"/>
</dbReference>
<sequence length="668" mass="75180">MVLSRLPRYNFRRLEFYFMLGGVISGLLNIILIFHVTSHSSFFNTNEPPLMAKDLPSVVDDSPTVILKKTFRNHDFYIEVYKTNDIVSGAIQTTGSWEASQVDSIADLYEEYAKEHSLELKDLTFVDIGSNVGWYSLSLAALGVQVIAFEAMQDNANIMKHALALKSNVNSGLSDRVTLFDFGLGKEKQECFVYSDMGNVGDGHVSCVAKESDVKMDDNYKVRGKTRIEKLDDVLDLTGKTVLAIKMDAEGSEVNILEGGTNTFLKSNIPVIMSEFNLESIKEKGSDPVSFMTKMRDAGYSALKYAYGSADYFNPEEMTDMNNFGSNMLTLHSFTKKNETITKQKAEDALYEKENADWMGNETDHYYRHDTEVYYEEDEATNSTSKNPTVKKYNKDKQFAIEVYAGHDIVSSAIKSSYPSWETDTVDALTKMYEEYSQKHDIPITELTFVDIGSNIGWLSLNLAAIGVNVIAFEPMKENIALFKRSLNKKLNKENRISDRITFYEHGLGVKNETCYLYSDNENVGDGHVKCVASEEEVHVPANYTLRETVPLKRLDDVIPNPESMHIVAVKMDTEGSEGNVLEGGSKLILGGSVDWILSEFVPDWLKEKGADPVAFMQKFIDAGYRVKKKDGWGYMKKNDMLNMTTFGLEFGDLQFHSPGLINEFIGQ</sequence>
<accession>A0AAD3CY14</accession>
<comment type="caution">
    <text evidence="3">The sequence shown here is derived from an EMBL/GenBank/DDBJ whole genome shotgun (WGS) entry which is preliminary data.</text>
</comment>